<name>A0A0K1PJZ8_9BACT</name>
<dbReference type="PANTHER" id="PTHR11941:SF54">
    <property type="entry name" value="ENOYL-COA HYDRATASE, MITOCHONDRIAL"/>
    <property type="match status" value="1"/>
</dbReference>
<sequence>MSTSTTDLVLTERHGSAALVTLNQGSRRNVLSAGLVDAIGATYDALEADPNVQAVVLTGAGPAFCAGAELSVLRSAADGDFASVRHVYNGFLRVLRSPLPTIAAVNGPAVGAGFNLTLACDVRLAGRRAVFDTRFAKLRLHPGGGHAWLLARAVGQQQAMLATVFGEVWDAERAREAGLVAAVYDDEKLIEAALGLARKLDGQESIFSRRLVDTVRRSLDMPTHAEALAHETEAQEWSTTRAAFLEGLRAIEQQVSKGK</sequence>
<evidence type="ECO:0000256" key="1">
    <source>
        <dbReference type="ARBA" id="ARBA00005254"/>
    </source>
</evidence>
<dbReference type="Proteomes" id="UP000064967">
    <property type="component" value="Chromosome"/>
</dbReference>
<organism evidence="3 4">
    <name type="scientific">Labilithrix luteola</name>
    <dbReference type="NCBI Taxonomy" id="1391654"/>
    <lineage>
        <taxon>Bacteria</taxon>
        <taxon>Pseudomonadati</taxon>
        <taxon>Myxococcota</taxon>
        <taxon>Polyangia</taxon>
        <taxon>Polyangiales</taxon>
        <taxon>Labilitrichaceae</taxon>
        <taxon>Labilithrix</taxon>
    </lineage>
</organism>
<dbReference type="RefSeq" id="WP_146645551.1">
    <property type="nucleotide sequence ID" value="NZ_CP012333.1"/>
</dbReference>
<evidence type="ECO:0000313" key="4">
    <source>
        <dbReference type="Proteomes" id="UP000064967"/>
    </source>
</evidence>
<comment type="similarity">
    <text evidence="1 2">Belongs to the enoyl-CoA hydratase/isomerase family.</text>
</comment>
<dbReference type="PANTHER" id="PTHR11941">
    <property type="entry name" value="ENOYL-COA HYDRATASE-RELATED"/>
    <property type="match status" value="1"/>
</dbReference>
<gene>
    <name evidence="3" type="ORF">AKJ09_00532</name>
</gene>
<dbReference type="AlphaFoldDB" id="A0A0K1PJZ8"/>
<keyword evidence="4" id="KW-1185">Reference proteome</keyword>
<evidence type="ECO:0000256" key="2">
    <source>
        <dbReference type="RuleBase" id="RU003707"/>
    </source>
</evidence>
<dbReference type="InterPro" id="IPR018376">
    <property type="entry name" value="Enoyl-CoA_hyd/isom_CS"/>
</dbReference>
<dbReference type="KEGG" id="llu:AKJ09_00532"/>
<dbReference type="CDD" id="cd06558">
    <property type="entry name" value="crotonase-like"/>
    <property type="match status" value="1"/>
</dbReference>
<dbReference type="PATRIC" id="fig|1391654.3.peg.542"/>
<accession>A0A0K1PJZ8</accession>
<evidence type="ECO:0000313" key="3">
    <source>
        <dbReference type="EMBL" id="AKU93868.1"/>
    </source>
</evidence>
<dbReference type="STRING" id="1391654.AKJ09_00532"/>
<dbReference type="SUPFAM" id="SSF52096">
    <property type="entry name" value="ClpP/crotonase"/>
    <property type="match status" value="1"/>
</dbReference>
<protein>
    <submittedName>
        <fullName evidence="3">Enoyl-CoA hydratase</fullName>
    </submittedName>
</protein>
<dbReference type="GO" id="GO:0006635">
    <property type="term" value="P:fatty acid beta-oxidation"/>
    <property type="evidence" value="ECO:0007669"/>
    <property type="project" value="TreeGrafter"/>
</dbReference>
<dbReference type="OrthoDB" id="5365311at2"/>
<reference evidence="3 4" key="1">
    <citation type="submission" date="2015-08" db="EMBL/GenBank/DDBJ databases">
        <authorList>
            <person name="Babu N.S."/>
            <person name="Beckwith C.J."/>
            <person name="Beseler K.G."/>
            <person name="Brison A."/>
            <person name="Carone J.V."/>
            <person name="Caskin T.P."/>
            <person name="Diamond M."/>
            <person name="Durham M.E."/>
            <person name="Foxe J.M."/>
            <person name="Go M."/>
            <person name="Henderson B.A."/>
            <person name="Jones I.B."/>
            <person name="McGettigan J.A."/>
            <person name="Micheletti S.J."/>
            <person name="Nasrallah M.E."/>
            <person name="Ortiz D."/>
            <person name="Piller C.R."/>
            <person name="Privatt S.R."/>
            <person name="Schneider S.L."/>
            <person name="Sharp S."/>
            <person name="Smith T.C."/>
            <person name="Stanton J.D."/>
            <person name="Ullery H.E."/>
            <person name="Wilson R.J."/>
            <person name="Serrano M.G."/>
            <person name="Buck G."/>
            <person name="Lee V."/>
            <person name="Wang Y."/>
            <person name="Carvalho R."/>
            <person name="Voegtly L."/>
            <person name="Shi R."/>
            <person name="Duckworth R."/>
            <person name="Johnson A."/>
            <person name="Loviza R."/>
            <person name="Walstead R."/>
            <person name="Shah Z."/>
            <person name="Kiflezghi M."/>
            <person name="Wade K."/>
            <person name="Ball S.L."/>
            <person name="Bradley K.W."/>
            <person name="Asai D.J."/>
            <person name="Bowman C.A."/>
            <person name="Russell D.A."/>
            <person name="Pope W.H."/>
            <person name="Jacobs-Sera D."/>
            <person name="Hendrix R.W."/>
            <person name="Hatfull G.F."/>
        </authorList>
    </citation>
    <scope>NUCLEOTIDE SEQUENCE [LARGE SCALE GENOMIC DNA]</scope>
    <source>
        <strain evidence="3 4">DSM 27648</strain>
    </source>
</reference>
<proteinExistence type="inferred from homology"/>
<dbReference type="InterPro" id="IPR029045">
    <property type="entry name" value="ClpP/crotonase-like_dom_sf"/>
</dbReference>
<dbReference type="PROSITE" id="PS00166">
    <property type="entry name" value="ENOYL_COA_HYDRATASE"/>
    <property type="match status" value="1"/>
</dbReference>
<dbReference type="Pfam" id="PF00378">
    <property type="entry name" value="ECH_1"/>
    <property type="match status" value="1"/>
</dbReference>
<dbReference type="Gene3D" id="3.90.226.10">
    <property type="entry name" value="2-enoyl-CoA Hydratase, Chain A, domain 1"/>
    <property type="match status" value="1"/>
</dbReference>
<dbReference type="EMBL" id="CP012333">
    <property type="protein sequence ID" value="AKU93868.1"/>
    <property type="molecule type" value="Genomic_DNA"/>
</dbReference>
<dbReference type="InterPro" id="IPR001753">
    <property type="entry name" value="Enoyl-CoA_hydra/iso"/>
</dbReference>
<dbReference type="GO" id="GO:0003824">
    <property type="term" value="F:catalytic activity"/>
    <property type="evidence" value="ECO:0007669"/>
    <property type="project" value="InterPro"/>
</dbReference>